<dbReference type="Pfam" id="PF22578">
    <property type="entry name" value="GGR_cat"/>
    <property type="match status" value="1"/>
</dbReference>
<dbReference type="InterPro" id="IPR036188">
    <property type="entry name" value="FAD/NAD-bd_sf"/>
</dbReference>
<comment type="caution">
    <text evidence="10">The sequence shown here is derived from an EMBL/GenBank/DDBJ whole genome shotgun (WGS) entry which is preliminary data.</text>
</comment>
<evidence type="ECO:0000313" key="10">
    <source>
        <dbReference type="EMBL" id="HGT98891.1"/>
    </source>
</evidence>
<keyword evidence="4" id="KW-0560">Oxidoreductase</keyword>
<accession>A0A7J3MZF6</accession>
<dbReference type="EMBL" id="DTAU01000044">
    <property type="protein sequence ID" value="HFQ78496.1"/>
    <property type="molecule type" value="Genomic_DNA"/>
</dbReference>
<keyword evidence="5" id="KW-0443">Lipid metabolism</keyword>
<evidence type="ECO:0000256" key="2">
    <source>
        <dbReference type="ARBA" id="ARBA00022630"/>
    </source>
</evidence>
<evidence type="ECO:0000256" key="1">
    <source>
        <dbReference type="ARBA" id="ARBA00022516"/>
    </source>
</evidence>
<evidence type="ECO:0000313" key="9">
    <source>
        <dbReference type="EMBL" id="HFQ78496.1"/>
    </source>
</evidence>
<dbReference type="AlphaFoldDB" id="A0A7J3MZF6"/>
<dbReference type="PANTHER" id="PTHR42685:SF18">
    <property type="entry name" value="DIGERANYLGERANYLGLYCEROPHOSPHOLIPID REDUCTASE"/>
    <property type="match status" value="1"/>
</dbReference>
<dbReference type="InterPro" id="IPR011777">
    <property type="entry name" value="Geranylgeranyl_Rdtase_fam"/>
</dbReference>
<organism evidence="10">
    <name type="scientific">Ignisphaera aggregans</name>
    <dbReference type="NCBI Taxonomy" id="334771"/>
    <lineage>
        <taxon>Archaea</taxon>
        <taxon>Thermoproteota</taxon>
        <taxon>Thermoprotei</taxon>
        <taxon>Desulfurococcales</taxon>
        <taxon>Desulfurococcaceae</taxon>
        <taxon>Ignisphaera</taxon>
    </lineage>
</organism>
<protein>
    <submittedName>
        <fullName evidence="10">NAD(P)/FAD-dependent oxidoreductase</fullName>
    </submittedName>
</protein>
<feature type="domain" description="Digeranylgeranylglycerophospholipid reductase catalytic" evidence="8">
    <location>
        <begin position="178"/>
        <end position="265"/>
    </location>
</feature>
<dbReference type="PANTHER" id="PTHR42685">
    <property type="entry name" value="GERANYLGERANYL DIPHOSPHATE REDUCTASE"/>
    <property type="match status" value="1"/>
</dbReference>
<dbReference type="EMBL" id="DTDH01000159">
    <property type="protein sequence ID" value="HGT98891.1"/>
    <property type="molecule type" value="Genomic_DNA"/>
</dbReference>
<dbReference type="Pfam" id="PF12831">
    <property type="entry name" value="FAD_oxidored"/>
    <property type="match status" value="1"/>
</dbReference>
<dbReference type="NCBIfam" id="TIGR02032">
    <property type="entry name" value="GG-red-SF"/>
    <property type="match status" value="1"/>
</dbReference>
<reference evidence="10" key="1">
    <citation type="journal article" date="2020" name="mSystems">
        <title>Genome- and Community-Level Interaction Insights into Carbon Utilization and Element Cycling Functions of Hydrothermarchaeota in Hydrothermal Sediment.</title>
        <authorList>
            <person name="Zhou Z."/>
            <person name="Liu Y."/>
            <person name="Xu W."/>
            <person name="Pan J."/>
            <person name="Luo Z.H."/>
            <person name="Li M."/>
        </authorList>
    </citation>
    <scope>NUCLEOTIDE SEQUENCE [LARGE SCALE GENOMIC DNA]</scope>
    <source>
        <strain evidence="9">SpSt-629</strain>
        <strain evidence="10">SpSt-688</strain>
    </source>
</reference>
<keyword evidence="3" id="KW-0274">FAD</keyword>
<keyword evidence="2" id="KW-0285">Flavoprotein</keyword>
<evidence type="ECO:0000256" key="6">
    <source>
        <dbReference type="ARBA" id="ARBA00023209"/>
    </source>
</evidence>
<evidence type="ECO:0000256" key="3">
    <source>
        <dbReference type="ARBA" id="ARBA00022827"/>
    </source>
</evidence>
<proteinExistence type="predicted"/>
<keyword evidence="7" id="KW-1208">Phospholipid metabolism</keyword>
<keyword evidence="1" id="KW-0444">Lipid biosynthesis</keyword>
<evidence type="ECO:0000256" key="4">
    <source>
        <dbReference type="ARBA" id="ARBA00023002"/>
    </source>
</evidence>
<dbReference type="GO" id="GO:0016628">
    <property type="term" value="F:oxidoreductase activity, acting on the CH-CH group of donors, NAD or NADP as acceptor"/>
    <property type="evidence" value="ECO:0007669"/>
    <property type="project" value="InterPro"/>
</dbReference>
<dbReference type="PRINTS" id="PR00420">
    <property type="entry name" value="RNGMNOXGNASE"/>
</dbReference>
<dbReference type="SUPFAM" id="SSF51905">
    <property type="entry name" value="FAD/NAD(P)-binding domain"/>
    <property type="match status" value="1"/>
</dbReference>
<dbReference type="Gene3D" id="3.50.50.60">
    <property type="entry name" value="FAD/NAD(P)-binding domain"/>
    <property type="match status" value="1"/>
</dbReference>
<name>A0A7J3MZF6_9CREN</name>
<evidence type="ECO:0000259" key="8">
    <source>
        <dbReference type="Pfam" id="PF22578"/>
    </source>
</evidence>
<gene>
    <name evidence="9" type="ORF">ENT99_02180</name>
    <name evidence="10" type="ORF">ENU64_05630</name>
</gene>
<dbReference type="GO" id="GO:0008654">
    <property type="term" value="P:phospholipid biosynthetic process"/>
    <property type="evidence" value="ECO:0007669"/>
    <property type="project" value="UniProtKB-KW"/>
</dbReference>
<sequence length="450" mass="50683">MKYDVIVVGAGVAGLFASFTLAKNGFKVAFVDIKNENNIGDKVCGDAIGEHHFVELGLDPPKMYDEATNVYRGVRLVSPDEQHMMDVHGKGYSLNRQKFGYRLYTMAVNAGAEPYLEHYFINPLIEGSWVKGVLIKDKSGNTKVMRASIVIDATGVPAAVRSKLPKEWWVSEPIPKEDFNITYREIIEGDIRDLEEDLAYIYINTDIAPGGYWWLFPKGGGMYNVGLGVQWRNGARNPKQNYDKYIRPRIQRSVTKILNSGGGLVPTRRPIPCMVWSGFVAIGDAAATANPVHGGGIGSAMISAHTAAKVVTKVLSQGEPAMDNLWEYHIEYHKSYGAKQASLDILRIFIQHLSNNDFNFIFKSKLVIGDEVYNIGYKGELSVSILNRLKMFVSLVSKPSFLTKLYKLKQYMDQAYALYLSYPSSPIEYLKWRSREIELFSDFRKWIQSI</sequence>
<evidence type="ECO:0000256" key="7">
    <source>
        <dbReference type="ARBA" id="ARBA00023264"/>
    </source>
</evidence>
<dbReference type="InterPro" id="IPR050407">
    <property type="entry name" value="Geranylgeranyl_reductase"/>
</dbReference>
<dbReference type="InterPro" id="IPR054715">
    <property type="entry name" value="GGR_cat"/>
</dbReference>
<evidence type="ECO:0000256" key="5">
    <source>
        <dbReference type="ARBA" id="ARBA00023098"/>
    </source>
</evidence>
<keyword evidence="6" id="KW-0594">Phospholipid biosynthesis</keyword>